<dbReference type="RefSeq" id="WP_146353512.1">
    <property type="nucleotide sequence ID" value="NZ_VOBR01000011.1"/>
</dbReference>
<comment type="caution">
    <text evidence="7">The sequence shown here is derived from an EMBL/GenBank/DDBJ whole genome shotgun (WGS) entry which is preliminary data.</text>
</comment>
<dbReference type="Gene3D" id="3.40.50.300">
    <property type="entry name" value="P-loop containing nucleotide triphosphate hydrolases"/>
    <property type="match status" value="1"/>
</dbReference>
<dbReference type="Pfam" id="PF13401">
    <property type="entry name" value="AAA_22"/>
    <property type="match status" value="1"/>
</dbReference>
<evidence type="ECO:0000256" key="5">
    <source>
        <dbReference type="PROSITE-ProRule" id="PRU01091"/>
    </source>
</evidence>
<gene>
    <name evidence="7" type="ORF">FKR81_19525</name>
</gene>
<dbReference type="GO" id="GO:0006355">
    <property type="term" value="P:regulation of DNA-templated transcription"/>
    <property type="evidence" value="ECO:0007669"/>
    <property type="project" value="InterPro"/>
</dbReference>
<feature type="DNA-binding region" description="OmpR/PhoB-type" evidence="5">
    <location>
        <begin position="1"/>
        <end position="88"/>
    </location>
</feature>
<dbReference type="SUPFAM" id="SSF46894">
    <property type="entry name" value="C-terminal effector domain of the bipartite response regulators"/>
    <property type="match status" value="1"/>
</dbReference>
<dbReference type="InterPro" id="IPR016032">
    <property type="entry name" value="Sig_transdc_resp-reg_C-effctor"/>
</dbReference>
<dbReference type="CDD" id="cd15831">
    <property type="entry name" value="BTAD"/>
    <property type="match status" value="1"/>
</dbReference>
<dbReference type="Gene3D" id="1.25.40.10">
    <property type="entry name" value="Tetratricopeptide repeat domain"/>
    <property type="match status" value="2"/>
</dbReference>
<organism evidence="7 8">
    <name type="scientific">Lentzea tibetensis</name>
    <dbReference type="NCBI Taxonomy" id="2591470"/>
    <lineage>
        <taxon>Bacteria</taxon>
        <taxon>Bacillati</taxon>
        <taxon>Actinomycetota</taxon>
        <taxon>Actinomycetes</taxon>
        <taxon>Pseudonocardiales</taxon>
        <taxon>Pseudonocardiaceae</taxon>
        <taxon>Lentzea</taxon>
    </lineage>
</organism>
<sequence>MRFGVLGAVEVRRDGVPLPAGSGRERFVLATLLLGAGTTVRADALVEALWPVPPPTARAQLHNLVSRLRGRLGAGVIVSRPIGYELCLAGHELDLDEFRSLISRGRELAERGEQAAAVGALTDALALWRGPALADVPDELVVAMRQNLHDERLAALEARLDAELALGRGDDVLRALPDLVREHPYREGLREKRMRALLHAGRRAEALEEYRRVHRTFTADLGIEPGESLRRLESQALRGVTAMVVPQQLPSHLVPLAGRVELVREISEATGVVLLLGPGGVGKTALALAVARQADFPDGRLYADLRATPDPHEVLGRFLRALGADPPPDDPAERISLYRSHLAGRRVLVVLDDARDEEQVRPLVNGQATLITSRHRLGALLGVTRWTVPVLTTPEAVELLANAIGQDRVAAEHHAAARITELCGHLPLALSVAAGLLAVNTTWRLEDLCSRLAGERDRLDTLRVGDLDVRAGIGLSYHALDPLARKLFRRIGGLTAPDWPAWVATRLAGGLDALVDAHLVEQLGRDAAGQERFRMHDLVLAFAREQDEDSDPTDVLTGWLALAADADDLIPHELVHPPAVTAVPPTDAARRAPLDWFEAERQSLVCAVEQACALRRADLAVALVLRMTGFWWLRSYSGELERLLRAVLLLDDDVRLHDALFEIRLQRNHYAELSAIADALMAAARTPEWEARALRRRGQAAARLGRLTDAIDWMEQAVSAARSACPDVVRHCLASLAWTLAEAGDPARAVPLFAEVLANGPQTVRTSLIHYHHAIALTDLGRLDEAEVELTNARKIAEEANETSGLAYLDQAAADVDIRAGRWAQATLRLEAALAVHEEHACADGIGEVLRAQADLAIATGRTRDAVGYLRHALDVWRHVDDQVQIARVLARLHRVGAGGDEYRAVLTRLGLTESCLRLP</sequence>
<evidence type="ECO:0000256" key="1">
    <source>
        <dbReference type="ARBA" id="ARBA00005820"/>
    </source>
</evidence>
<evidence type="ECO:0000256" key="3">
    <source>
        <dbReference type="ARBA" id="ARBA00023125"/>
    </source>
</evidence>
<dbReference type="InterPro" id="IPR049945">
    <property type="entry name" value="AAA_22"/>
</dbReference>
<dbReference type="Gene3D" id="1.10.10.10">
    <property type="entry name" value="Winged helix-like DNA-binding domain superfamily/Winged helix DNA-binding domain"/>
    <property type="match status" value="1"/>
</dbReference>
<dbReference type="Pfam" id="PF13424">
    <property type="entry name" value="TPR_12"/>
    <property type="match status" value="1"/>
</dbReference>
<dbReference type="SUPFAM" id="SSF52540">
    <property type="entry name" value="P-loop containing nucleoside triphosphate hydrolases"/>
    <property type="match status" value="1"/>
</dbReference>
<dbReference type="SMART" id="SM00862">
    <property type="entry name" value="Trans_reg_C"/>
    <property type="match status" value="1"/>
</dbReference>
<evidence type="ECO:0000313" key="7">
    <source>
        <dbReference type="EMBL" id="TWP50792.1"/>
    </source>
</evidence>
<dbReference type="PANTHER" id="PTHR35807:SF1">
    <property type="entry name" value="TRANSCRIPTIONAL REGULATOR REDD"/>
    <property type="match status" value="1"/>
</dbReference>
<dbReference type="InterPro" id="IPR005158">
    <property type="entry name" value="BTAD"/>
</dbReference>
<dbReference type="SMART" id="SM00028">
    <property type="entry name" value="TPR"/>
    <property type="match status" value="5"/>
</dbReference>
<evidence type="ECO:0000256" key="4">
    <source>
        <dbReference type="ARBA" id="ARBA00023163"/>
    </source>
</evidence>
<dbReference type="GO" id="GO:0043531">
    <property type="term" value="F:ADP binding"/>
    <property type="evidence" value="ECO:0007669"/>
    <property type="project" value="InterPro"/>
</dbReference>
<keyword evidence="2" id="KW-0805">Transcription regulation</keyword>
<keyword evidence="3 5" id="KW-0238">DNA-binding</keyword>
<protein>
    <submittedName>
        <fullName evidence="7">Tetratricopeptide repeat protein</fullName>
    </submittedName>
</protein>
<feature type="domain" description="OmpR/PhoB-type" evidence="6">
    <location>
        <begin position="1"/>
        <end position="88"/>
    </location>
</feature>
<evidence type="ECO:0000256" key="2">
    <source>
        <dbReference type="ARBA" id="ARBA00023015"/>
    </source>
</evidence>
<dbReference type="PANTHER" id="PTHR35807">
    <property type="entry name" value="TRANSCRIPTIONAL REGULATOR REDD-RELATED"/>
    <property type="match status" value="1"/>
</dbReference>
<dbReference type="GO" id="GO:0000160">
    <property type="term" value="P:phosphorelay signal transduction system"/>
    <property type="evidence" value="ECO:0007669"/>
    <property type="project" value="InterPro"/>
</dbReference>
<dbReference type="InterPro" id="IPR027417">
    <property type="entry name" value="P-loop_NTPase"/>
</dbReference>
<reference evidence="7 8" key="1">
    <citation type="submission" date="2019-07" db="EMBL/GenBank/DDBJ databases">
        <title>Lentzea xizangensis sp. nov., isolated from Qinghai-Tibetan Plateau Soils.</title>
        <authorList>
            <person name="Huang J."/>
        </authorList>
    </citation>
    <scope>NUCLEOTIDE SEQUENCE [LARGE SCALE GENOMIC DNA]</scope>
    <source>
        <strain evidence="7 8">FXJ1.1311</strain>
    </source>
</reference>
<dbReference type="Pfam" id="PF03704">
    <property type="entry name" value="BTAD"/>
    <property type="match status" value="1"/>
</dbReference>
<dbReference type="SMART" id="SM01043">
    <property type="entry name" value="BTAD"/>
    <property type="match status" value="1"/>
</dbReference>
<dbReference type="InterPro" id="IPR019734">
    <property type="entry name" value="TPR_rpt"/>
</dbReference>
<dbReference type="AlphaFoldDB" id="A0A563ET62"/>
<dbReference type="PROSITE" id="PS51755">
    <property type="entry name" value="OMPR_PHOB"/>
    <property type="match status" value="1"/>
</dbReference>
<dbReference type="EMBL" id="VOBR01000011">
    <property type="protein sequence ID" value="TWP50792.1"/>
    <property type="molecule type" value="Genomic_DNA"/>
</dbReference>
<dbReference type="OrthoDB" id="4569961at2"/>
<proteinExistence type="inferred from homology"/>
<comment type="similarity">
    <text evidence="1">Belongs to the AfsR/DnrI/RedD regulatory family.</text>
</comment>
<dbReference type="Proteomes" id="UP000316639">
    <property type="component" value="Unassembled WGS sequence"/>
</dbReference>
<evidence type="ECO:0000313" key="8">
    <source>
        <dbReference type="Proteomes" id="UP000316639"/>
    </source>
</evidence>
<keyword evidence="8" id="KW-1185">Reference proteome</keyword>
<keyword evidence="4" id="KW-0804">Transcription</keyword>
<dbReference type="SUPFAM" id="SSF48452">
    <property type="entry name" value="TPR-like"/>
    <property type="match status" value="3"/>
</dbReference>
<dbReference type="GO" id="GO:0003677">
    <property type="term" value="F:DNA binding"/>
    <property type="evidence" value="ECO:0007669"/>
    <property type="project" value="UniProtKB-UniRule"/>
</dbReference>
<evidence type="ECO:0000259" key="6">
    <source>
        <dbReference type="PROSITE" id="PS51755"/>
    </source>
</evidence>
<dbReference type="InterPro" id="IPR001867">
    <property type="entry name" value="OmpR/PhoB-type_DNA-bd"/>
</dbReference>
<name>A0A563ET62_9PSEU</name>
<dbReference type="InterPro" id="IPR036388">
    <property type="entry name" value="WH-like_DNA-bd_sf"/>
</dbReference>
<dbReference type="InterPro" id="IPR011990">
    <property type="entry name" value="TPR-like_helical_dom_sf"/>
</dbReference>
<dbReference type="PRINTS" id="PR00364">
    <property type="entry name" value="DISEASERSIST"/>
</dbReference>
<dbReference type="InterPro" id="IPR051677">
    <property type="entry name" value="AfsR-DnrI-RedD_regulator"/>
</dbReference>
<accession>A0A563ET62</accession>